<dbReference type="InterPro" id="IPR003020">
    <property type="entry name" value="HCO3_transpt_euk"/>
</dbReference>
<feature type="transmembrane region" description="Helical" evidence="7">
    <location>
        <begin position="313"/>
        <end position="339"/>
    </location>
</feature>
<feature type="transmembrane region" description="Helical" evidence="7">
    <location>
        <begin position="198"/>
        <end position="218"/>
    </location>
</feature>
<evidence type="ECO:0000256" key="1">
    <source>
        <dbReference type="ARBA" id="ARBA00004141"/>
    </source>
</evidence>
<evidence type="ECO:0000256" key="5">
    <source>
        <dbReference type="ARBA" id="ARBA00023136"/>
    </source>
</evidence>
<dbReference type="EMBL" id="KK100924">
    <property type="protein sequence ID" value="KIZ03052.1"/>
    <property type="molecule type" value="Genomic_DNA"/>
</dbReference>
<evidence type="ECO:0000313" key="9">
    <source>
        <dbReference type="EMBL" id="KIZ03052.1"/>
    </source>
</evidence>
<reference evidence="9 10" key="1">
    <citation type="journal article" date="2013" name="BMC Genomics">
        <title>Reconstruction of the lipid metabolism for the microalga Monoraphidium neglectum from its genome sequence reveals characteristics suitable for biofuel production.</title>
        <authorList>
            <person name="Bogen C."/>
            <person name="Al-Dilaimi A."/>
            <person name="Albersmeier A."/>
            <person name="Wichmann J."/>
            <person name="Grundmann M."/>
            <person name="Rupp O."/>
            <person name="Lauersen K.J."/>
            <person name="Blifernez-Klassen O."/>
            <person name="Kalinowski J."/>
            <person name="Goesmann A."/>
            <person name="Mussgnug J.H."/>
            <person name="Kruse O."/>
        </authorList>
    </citation>
    <scope>NUCLEOTIDE SEQUENCE [LARGE SCALE GENOMIC DNA]</scope>
    <source>
        <strain evidence="9 10">SAG 48.87</strain>
    </source>
</reference>
<comment type="similarity">
    <text evidence="2">Belongs to the anion exchanger (TC 2.A.31.3) family.</text>
</comment>
<evidence type="ECO:0000259" key="8">
    <source>
        <dbReference type="Pfam" id="PF00955"/>
    </source>
</evidence>
<keyword evidence="4 7" id="KW-1133">Transmembrane helix</keyword>
<dbReference type="GO" id="GO:0005886">
    <property type="term" value="C:plasma membrane"/>
    <property type="evidence" value="ECO:0007669"/>
    <property type="project" value="TreeGrafter"/>
</dbReference>
<feature type="transmembrane region" description="Helical" evidence="7">
    <location>
        <begin position="71"/>
        <end position="87"/>
    </location>
</feature>
<feature type="transmembrane region" description="Helical" evidence="7">
    <location>
        <begin position="20"/>
        <end position="42"/>
    </location>
</feature>
<accession>A0A0D2MRG2</accession>
<evidence type="ECO:0000256" key="4">
    <source>
        <dbReference type="ARBA" id="ARBA00022989"/>
    </source>
</evidence>
<dbReference type="Pfam" id="PF00955">
    <property type="entry name" value="HCO3_cotransp"/>
    <property type="match status" value="2"/>
</dbReference>
<feature type="transmembrane region" description="Helical" evidence="7">
    <location>
        <begin position="108"/>
        <end position="127"/>
    </location>
</feature>
<feature type="transmembrane region" description="Helical" evidence="7">
    <location>
        <begin position="399"/>
        <end position="422"/>
    </location>
</feature>
<dbReference type="KEGG" id="mng:MNEG_4905"/>
<dbReference type="PANTHER" id="PTHR11453:SF82">
    <property type="entry name" value="BORON TRANSPORTER 1"/>
    <property type="match status" value="1"/>
</dbReference>
<keyword evidence="10" id="KW-1185">Reference proteome</keyword>
<evidence type="ECO:0000256" key="6">
    <source>
        <dbReference type="SAM" id="MobiDB-lite"/>
    </source>
</evidence>
<dbReference type="GeneID" id="25737782"/>
<keyword evidence="5 7" id="KW-0472">Membrane</keyword>
<evidence type="ECO:0000313" key="10">
    <source>
        <dbReference type="Proteomes" id="UP000054498"/>
    </source>
</evidence>
<feature type="transmembrane region" description="Helical" evidence="7">
    <location>
        <begin position="160"/>
        <end position="177"/>
    </location>
</feature>
<comment type="subcellular location">
    <subcellularLocation>
        <location evidence="1">Membrane</location>
        <topology evidence="1">Multi-pass membrane protein</topology>
    </subcellularLocation>
</comment>
<feature type="domain" description="Bicarbonate transporter-like transmembrane" evidence="8">
    <location>
        <begin position="299"/>
        <end position="434"/>
    </location>
</feature>
<evidence type="ECO:0000256" key="7">
    <source>
        <dbReference type="SAM" id="Phobius"/>
    </source>
</evidence>
<feature type="domain" description="Bicarbonate transporter-like transmembrane" evidence="8">
    <location>
        <begin position="69"/>
        <end position="246"/>
    </location>
</feature>
<evidence type="ECO:0000256" key="2">
    <source>
        <dbReference type="ARBA" id="ARBA00006262"/>
    </source>
</evidence>
<dbReference type="GO" id="GO:0005452">
    <property type="term" value="F:solute:inorganic anion antiporter activity"/>
    <property type="evidence" value="ECO:0007669"/>
    <property type="project" value="InterPro"/>
</dbReference>
<feature type="region of interest" description="Disordered" evidence="6">
    <location>
        <begin position="253"/>
        <end position="285"/>
    </location>
</feature>
<dbReference type="STRING" id="145388.A0A0D2MRG2"/>
<proteinExistence type="inferred from homology"/>
<evidence type="ECO:0000256" key="3">
    <source>
        <dbReference type="ARBA" id="ARBA00022692"/>
    </source>
</evidence>
<dbReference type="Proteomes" id="UP000054498">
    <property type="component" value="Unassembled WGS sequence"/>
</dbReference>
<dbReference type="PANTHER" id="PTHR11453">
    <property type="entry name" value="ANION EXCHANGE PROTEIN"/>
    <property type="match status" value="1"/>
</dbReference>
<sequence>MVLALALADACRLIDKFTRFAGELFGMLIAVLFMQVGVKGIIKEFGAPHGAPGAVASPPDAATRLANTANGLWALVLAAALLSASLASRRARHWRFLRGWARGALADYGCPLAFVAVTALSFALRAVPGAPRRVTTPNTWELGPSSFLVGGRMAQVPPEFVAAALVPALVIAVLFFFDHNVSSQMAQQKEFNLRRPPAYHYDFLLLGLLTLLCGLLGLPPVNGVLPQAPMHTRALATLKAQAAKAATKQAASQANLTETASARGPPPPRAGPSAGKEDGSNGGDALLVDGRGEVEVLPLEVNEQRVSALLQSLFVAVALALTPAIRLVPTSVLWGYFAFMSLESLPGSQFWERLLLLATDPKRRHVVLERPHAAYLQLVPFRAVAAFTALQLALLSGVWALTTFGGVASFLFPLPIMALVPLRQYALPLIFSRHAGGMGGAGLQRQCHAAPQF</sequence>
<organism evidence="9 10">
    <name type="scientific">Monoraphidium neglectum</name>
    <dbReference type="NCBI Taxonomy" id="145388"/>
    <lineage>
        <taxon>Eukaryota</taxon>
        <taxon>Viridiplantae</taxon>
        <taxon>Chlorophyta</taxon>
        <taxon>core chlorophytes</taxon>
        <taxon>Chlorophyceae</taxon>
        <taxon>CS clade</taxon>
        <taxon>Sphaeropleales</taxon>
        <taxon>Selenastraceae</taxon>
        <taxon>Monoraphidium</taxon>
    </lineage>
</organism>
<keyword evidence="3 7" id="KW-0812">Transmembrane</keyword>
<dbReference type="OrthoDB" id="1735926at2759"/>
<dbReference type="GO" id="GO:0006820">
    <property type="term" value="P:monoatomic anion transport"/>
    <property type="evidence" value="ECO:0007669"/>
    <property type="project" value="InterPro"/>
</dbReference>
<dbReference type="GO" id="GO:0050801">
    <property type="term" value="P:monoatomic ion homeostasis"/>
    <property type="evidence" value="ECO:0007669"/>
    <property type="project" value="TreeGrafter"/>
</dbReference>
<gene>
    <name evidence="9" type="ORF">MNEG_4905</name>
</gene>
<dbReference type="InterPro" id="IPR011531">
    <property type="entry name" value="HCO3_transpt-like_TM_dom"/>
</dbReference>
<protein>
    <submittedName>
        <fullName evidence="9">Boron transporter, putative</fullName>
    </submittedName>
</protein>
<dbReference type="AlphaFoldDB" id="A0A0D2MRG2"/>
<name>A0A0D2MRG2_9CHLO</name>
<dbReference type="RefSeq" id="XP_013902071.1">
    <property type="nucleotide sequence ID" value="XM_014046617.1"/>
</dbReference>